<feature type="transmembrane region" description="Helical" evidence="1">
    <location>
        <begin position="36"/>
        <end position="54"/>
    </location>
</feature>
<evidence type="ECO:0000256" key="1">
    <source>
        <dbReference type="SAM" id="Phobius"/>
    </source>
</evidence>
<sequence>MSWRIKTEPKMYGIGLLNLVFLLPNLHFWSGSFGKGSIIFMAIGLYFFGLNRPANRWIQILIGGLIIYHVRPHVMFVILISTFLGFIFSAKDVRWTTRVAVLVVSGVAFFYIYNDVLLLVGIEQGDELIEGLDLTSRIDDLSKATSGVDISNYSFPMLMFTFLYRPLFFDAPGLLGIIVSFENILLLLITIQFLFSGGLKYLFKGDYMVKSAFFSFITVSIALAQISANLGLAIRQKSQVMLLFLFVIVEFFDSRNQARIRSIRFKNQRLKNQLINR</sequence>
<keyword evidence="1" id="KW-0812">Transmembrane</keyword>
<keyword evidence="1" id="KW-1133">Transmembrane helix</keyword>
<proteinExistence type="predicted"/>
<gene>
    <name evidence="2" type="ORF">JMN32_00510</name>
</gene>
<dbReference type="EMBL" id="JAEUGD010000001">
    <property type="protein sequence ID" value="MBL6444770.1"/>
    <property type="molecule type" value="Genomic_DNA"/>
</dbReference>
<feature type="transmembrane region" description="Helical" evidence="1">
    <location>
        <begin position="174"/>
        <end position="195"/>
    </location>
</feature>
<evidence type="ECO:0000313" key="2">
    <source>
        <dbReference type="EMBL" id="MBL6444770.1"/>
    </source>
</evidence>
<dbReference type="AlphaFoldDB" id="A0A937KCA9"/>
<dbReference type="RefSeq" id="WP_202854311.1">
    <property type="nucleotide sequence ID" value="NZ_JAEUGD010000001.1"/>
</dbReference>
<name>A0A937KCA9_9BACT</name>
<keyword evidence="1" id="KW-0472">Membrane</keyword>
<protein>
    <submittedName>
        <fullName evidence="2">Uncharacterized protein</fullName>
    </submittedName>
</protein>
<dbReference type="Proteomes" id="UP000614216">
    <property type="component" value="Unassembled WGS sequence"/>
</dbReference>
<feature type="transmembrane region" description="Helical" evidence="1">
    <location>
        <begin position="95"/>
        <end position="113"/>
    </location>
</feature>
<feature type="transmembrane region" description="Helical" evidence="1">
    <location>
        <begin position="207"/>
        <end position="228"/>
    </location>
</feature>
<comment type="caution">
    <text evidence="2">The sequence shown here is derived from an EMBL/GenBank/DDBJ whole genome shotgun (WGS) entry which is preliminary data.</text>
</comment>
<reference evidence="2" key="1">
    <citation type="submission" date="2021-01" db="EMBL/GenBank/DDBJ databases">
        <title>Fulvivirga kasyanovii gen. nov., sp nov., a novel member of the phylum Bacteroidetes isolated from seawater in a mussel farm.</title>
        <authorList>
            <person name="Zhao L.-H."/>
            <person name="Wang Z.-J."/>
        </authorList>
    </citation>
    <scope>NUCLEOTIDE SEQUENCE</scope>
    <source>
        <strain evidence="2">29W222</strain>
    </source>
</reference>
<evidence type="ECO:0000313" key="3">
    <source>
        <dbReference type="Proteomes" id="UP000614216"/>
    </source>
</evidence>
<feature type="transmembrane region" description="Helical" evidence="1">
    <location>
        <begin position="150"/>
        <end position="168"/>
    </location>
</feature>
<feature type="transmembrane region" description="Helical" evidence="1">
    <location>
        <begin position="66"/>
        <end position="89"/>
    </location>
</feature>
<organism evidence="2 3">
    <name type="scientific">Fulvivirga marina</name>
    <dbReference type="NCBI Taxonomy" id="2494733"/>
    <lineage>
        <taxon>Bacteria</taxon>
        <taxon>Pseudomonadati</taxon>
        <taxon>Bacteroidota</taxon>
        <taxon>Cytophagia</taxon>
        <taxon>Cytophagales</taxon>
        <taxon>Fulvivirgaceae</taxon>
        <taxon>Fulvivirga</taxon>
    </lineage>
</organism>
<accession>A0A937KCA9</accession>
<keyword evidence="3" id="KW-1185">Reference proteome</keyword>